<dbReference type="InterPro" id="IPR042070">
    <property type="entry name" value="PucR_C-HTH_sf"/>
</dbReference>
<reference evidence="4" key="2">
    <citation type="submission" date="2015-07" db="EMBL/GenBank/DDBJ databases">
        <title>MeaNS - Measles Nucleotide Surveillance Program.</title>
        <authorList>
            <person name="Tran T."/>
            <person name="Druce J."/>
        </authorList>
    </citation>
    <scope>NUCLEOTIDE SEQUENCE</scope>
    <source>
        <strain evidence="4">DSM 9887</strain>
    </source>
</reference>
<dbReference type="EMBL" id="LGIQ01000007">
    <property type="protein sequence ID" value="KNB72629.1"/>
    <property type="molecule type" value="Genomic_DNA"/>
</dbReference>
<dbReference type="OrthoDB" id="143422at2"/>
<gene>
    <name evidence="4" type="ORF">ADS79_12295</name>
    <name evidence="3" type="ORF">BRE01_40500</name>
</gene>
<dbReference type="InterPro" id="IPR003018">
    <property type="entry name" value="GAF"/>
</dbReference>
<evidence type="ECO:0000313" key="6">
    <source>
        <dbReference type="Proteomes" id="UP000319578"/>
    </source>
</evidence>
<evidence type="ECO:0000256" key="1">
    <source>
        <dbReference type="ARBA" id="ARBA00006754"/>
    </source>
</evidence>
<feature type="domain" description="GAF" evidence="2">
    <location>
        <begin position="144"/>
        <end position="305"/>
    </location>
</feature>
<evidence type="ECO:0000313" key="4">
    <source>
        <dbReference type="EMBL" id="KNB72629.1"/>
    </source>
</evidence>
<dbReference type="InterPro" id="IPR029016">
    <property type="entry name" value="GAF-like_dom_sf"/>
</dbReference>
<evidence type="ECO:0000313" key="3">
    <source>
        <dbReference type="EMBL" id="GED70348.1"/>
    </source>
</evidence>
<comment type="similarity">
    <text evidence="1">Belongs to the CdaR family.</text>
</comment>
<dbReference type="InterPro" id="IPR041522">
    <property type="entry name" value="CdaR_GGDEF"/>
</dbReference>
<protein>
    <recommendedName>
        <fullName evidence="2">GAF domain-containing protein</fullName>
    </recommendedName>
</protein>
<accession>A0A0K9YV86</accession>
<dbReference type="PATRIC" id="fig|54915.3.peg.1434"/>
<reference evidence="5" key="1">
    <citation type="submission" date="2015-07" db="EMBL/GenBank/DDBJ databases">
        <title>Genome sequencing project for genomic taxonomy and phylogenomics of Bacillus-like bacteria.</title>
        <authorList>
            <person name="Liu B."/>
            <person name="Wang J."/>
            <person name="Zhu Y."/>
            <person name="Liu G."/>
            <person name="Chen Q."/>
            <person name="Chen Z."/>
            <person name="Lan J."/>
            <person name="Che J."/>
            <person name="Ge C."/>
            <person name="Shi H."/>
            <person name="Pan Z."/>
            <person name="Liu X."/>
        </authorList>
    </citation>
    <scope>NUCLEOTIDE SEQUENCE [LARGE SCALE GENOMIC DNA]</scope>
    <source>
        <strain evidence="5">DSM 9887</strain>
    </source>
</reference>
<dbReference type="EMBL" id="BJON01000015">
    <property type="protein sequence ID" value="GED70348.1"/>
    <property type="molecule type" value="Genomic_DNA"/>
</dbReference>
<dbReference type="SMART" id="SM00065">
    <property type="entry name" value="GAF"/>
    <property type="match status" value="1"/>
</dbReference>
<dbReference type="PANTHER" id="PTHR33744">
    <property type="entry name" value="CARBOHYDRATE DIACID REGULATOR"/>
    <property type="match status" value="1"/>
</dbReference>
<evidence type="ECO:0000259" key="2">
    <source>
        <dbReference type="SMART" id="SM00065"/>
    </source>
</evidence>
<dbReference type="Pfam" id="PF17853">
    <property type="entry name" value="GGDEF_2"/>
    <property type="match status" value="1"/>
</dbReference>
<sequence length="699" mass="79781">MLPNTSIQIGHDRFPAASYHIWTATAHHHWSYFQDHIAAGFEQSTDEPACDDWSWPHPQSLTHFSYSTQFDREKGCQLFLFTTENPELIPVRALLYCDEPQDRSICDLFVLHVRYTLLQQAFHSQWQEHEQWLQGLRSLTSSLDVDVLLLHIMKNAMQAIPTVDRGFLMLYDAETNLLIPKASVGMGSQIYDFKAAIGEGITGKVFQAGVGRIFDREQAREAMKNIRPENMAHLIEASVADDVEFDQPIVMAVPVTMNEEQLGVMIVHQIKAKRQLTWQDLRRLQGLADLAAIAIYNAHLYTEQRRANEYLVKRSQIHEIFIQLSLEEADLGTITSTTCSMVGMPTALIDLTQNQWYPAQSEIETHFSSFSLFSSWERKCCPREVTLPTGDCYHLFPIAGGGITLGCFVVELLRPMEQLDMVVLEQAGAIVALEMINTHSRTELGYKKSFEFYNDLLLFREPADLVARAKEFGLFAKQPLFVVLIQMSNSLQNPKQKEACHRRLIAGLHTTLGSRSGLLFSFHEKITLVLHADSSLKQNHLLQKISTAIERWETEDTPVLQIGVGSLYPGLEHTAKSAEEANKSLTFLHNRNKPGMIRYEEIGINRLFLSQPPEEIERFINEILTPLRSSKAQASELEQTVKEYIAANRSTSLTAERLHIHPNTLYHRLRKIEEILHIDLDDPDDWLKLYLACHLSQTY</sequence>
<dbReference type="Gene3D" id="3.30.450.40">
    <property type="match status" value="1"/>
</dbReference>
<name>A0A0K9YV86_9BACL</name>
<dbReference type="RefSeq" id="WP_049738677.1">
    <property type="nucleotide sequence ID" value="NZ_BJON01000015.1"/>
</dbReference>
<dbReference type="AlphaFoldDB" id="A0A0K9YV86"/>
<dbReference type="InterPro" id="IPR051448">
    <property type="entry name" value="CdaR-like_regulators"/>
</dbReference>
<dbReference type="Gene3D" id="1.10.10.2840">
    <property type="entry name" value="PucR C-terminal helix-turn-helix domain"/>
    <property type="match status" value="1"/>
</dbReference>
<keyword evidence="6" id="KW-1185">Reference proteome</keyword>
<proteinExistence type="inferred from homology"/>
<dbReference type="Pfam" id="PF13185">
    <property type="entry name" value="GAF_2"/>
    <property type="match status" value="1"/>
</dbReference>
<dbReference type="PANTHER" id="PTHR33744:SF1">
    <property type="entry name" value="DNA-BINDING TRANSCRIPTIONAL ACTIVATOR ADER"/>
    <property type="match status" value="1"/>
</dbReference>
<dbReference type="SUPFAM" id="SSF55781">
    <property type="entry name" value="GAF domain-like"/>
    <property type="match status" value="1"/>
</dbReference>
<reference evidence="3 6" key="3">
    <citation type="submission" date="2019-06" db="EMBL/GenBank/DDBJ databases">
        <title>Whole genome shotgun sequence of Brevibacillus reuszeri NBRC 15719.</title>
        <authorList>
            <person name="Hosoyama A."/>
            <person name="Uohara A."/>
            <person name="Ohji S."/>
            <person name="Ichikawa N."/>
        </authorList>
    </citation>
    <scope>NUCLEOTIDE SEQUENCE [LARGE SCALE GENOMIC DNA]</scope>
    <source>
        <strain evidence="3 6">NBRC 15719</strain>
    </source>
</reference>
<comment type="caution">
    <text evidence="4">The sequence shown here is derived from an EMBL/GenBank/DDBJ whole genome shotgun (WGS) entry which is preliminary data.</text>
</comment>
<dbReference type="Proteomes" id="UP000036834">
    <property type="component" value="Unassembled WGS sequence"/>
</dbReference>
<dbReference type="Pfam" id="PF13556">
    <property type="entry name" value="HTH_30"/>
    <property type="match status" value="1"/>
</dbReference>
<organism evidence="4 5">
    <name type="scientific">Brevibacillus reuszeri</name>
    <dbReference type="NCBI Taxonomy" id="54915"/>
    <lineage>
        <taxon>Bacteria</taxon>
        <taxon>Bacillati</taxon>
        <taxon>Bacillota</taxon>
        <taxon>Bacilli</taxon>
        <taxon>Bacillales</taxon>
        <taxon>Paenibacillaceae</taxon>
        <taxon>Brevibacillus</taxon>
    </lineage>
</organism>
<dbReference type="InterPro" id="IPR025736">
    <property type="entry name" value="PucR_C-HTH_dom"/>
</dbReference>
<dbReference type="STRING" id="54915.ADS79_12295"/>
<evidence type="ECO:0000313" key="5">
    <source>
        <dbReference type="Proteomes" id="UP000036834"/>
    </source>
</evidence>
<dbReference type="Proteomes" id="UP000319578">
    <property type="component" value="Unassembled WGS sequence"/>
</dbReference>